<dbReference type="OrthoDB" id="10251508at2759"/>
<accession>A0A4P9XZF1</accession>
<proteinExistence type="predicted"/>
<evidence type="ECO:0000313" key="1">
    <source>
        <dbReference type="EMBL" id="RKP11815.1"/>
    </source>
</evidence>
<dbReference type="EMBL" id="KZ988639">
    <property type="protein sequence ID" value="RKP11815.1"/>
    <property type="molecule type" value="Genomic_DNA"/>
</dbReference>
<organism evidence="1 2">
    <name type="scientific">Piptocephalis cylindrospora</name>
    <dbReference type="NCBI Taxonomy" id="1907219"/>
    <lineage>
        <taxon>Eukaryota</taxon>
        <taxon>Fungi</taxon>
        <taxon>Fungi incertae sedis</taxon>
        <taxon>Zoopagomycota</taxon>
        <taxon>Zoopagomycotina</taxon>
        <taxon>Zoopagomycetes</taxon>
        <taxon>Zoopagales</taxon>
        <taxon>Piptocephalidaceae</taxon>
        <taxon>Piptocephalis</taxon>
    </lineage>
</organism>
<keyword evidence="2" id="KW-1185">Reference proteome</keyword>
<reference evidence="2" key="1">
    <citation type="journal article" date="2018" name="Nat. Microbiol.">
        <title>Leveraging single-cell genomics to expand the fungal tree of life.</title>
        <authorList>
            <person name="Ahrendt S.R."/>
            <person name="Quandt C.A."/>
            <person name="Ciobanu D."/>
            <person name="Clum A."/>
            <person name="Salamov A."/>
            <person name="Andreopoulos B."/>
            <person name="Cheng J.F."/>
            <person name="Woyke T."/>
            <person name="Pelin A."/>
            <person name="Henrissat B."/>
            <person name="Reynolds N.K."/>
            <person name="Benny G.L."/>
            <person name="Smith M.E."/>
            <person name="James T.Y."/>
            <person name="Grigoriev I.V."/>
        </authorList>
    </citation>
    <scope>NUCLEOTIDE SEQUENCE [LARGE SCALE GENOMIC DNA]</scope>
</reference>
<dbReference type="AlphaFoldDB" id="A0A4P9XZF1"/>
<evidence type="ECO:0000313" key="2">
    <source>
        <dbReference type="Proteomes" id="UP000267251"/>
    </source>
</evidence>
<gene>
    <name evidence="1" type="ORF">BJ684DRAFT_21611</name>
</gene>
<name>A0A4P9XZF1_9FUNG</name>
<dbReference type="Proteomes" id="UP000267251">
    <property type="component" value="Unassembled WGS sequence"/>
</dbReference>
<protein>
    <submittedName>
        <fullName evidence="1">Uncharacterized protein</fullName>
    </submittedName>
</protein>
<sequence>MLTDKQPHAMLYSFDQRFPEAGKASIMTQDISVHHPGLRSLQQDDSKEEMTITRVRGNVIVELDGGSATQRLLQRVKMSGSPGGKDARYFLAWDQGGRKVGEILSGDPGRGAMAIDTVEDLTVGMRVRWMVTDGDGVGKGDPSQDKSWRLEVTDPEGLEQPSGPGVGSENGLLIGAAYQRSWTSWWQKTAMASRHSVL</sequence>